<dbReference type="RefSeq" id="WP_093211306.1">
    <property type="nucleotide sequence ID" value="NZ_FNFL01000001.1"/>
</dbReference>
<evidence type="ECO:0000313" key="4">
    <source>
        <dbReference type="Proteomes" id="UP000198694"/>
    </source>
</evidence>
<name>A0A1G8WIK8_9BACI</name>
<dbReference type="InterPro" id="IPR050659">
    <property type="entry name" value="Peptidase_M24B"/>
</dbReference>
<dbReference type="PANTHER" id="PTHR46112">
    <property type="entry name" value="AMINOPEPTIDASE"/>
    <property type="match status" value="1"/>
</dbReference>
<dbReference type="STRING" id="407036.SAMN05216243_0819"/>
<dbReference type="InterPro" id="IPR000587">
    <property type="entry name" value="Creatinase_N"/>
</dbReference>
<dbReference type="CDD" id="cd01066">
    <property type="entry name" value="APP_MetAP"/>
    <property type="match status" value="1"/>
</dbReference>
<gene>
    <name evidence="3" type="ORF">SAMN05216243_0819</name>
</gene>
<dbReference type="Gene3D" id="3.90.230.10">
    <property type="entry name" value="Creatinase/methionine aminopeptidase superfamily"/>
    <property type="match status" value="1"/>
</dbReference>
<organism evidence="3 4">
    <name type="scientific">Sediminibacillus albus</name>
    <dbReference type="NCBI Taxonomy" id="407036"/>
    <lineage>
        <taxon>Bacteria</taxon>
        <taxon>Bacillati</taxon>
        <taxon>Bacillota</taxon>
        <taxon>Bacilli</taxon>
        <taxon>Bacillales</taxon>
        <taxon>Bacillaceae</taxon>
        <taxon>Sediminibacillus</taxon>
    </lineage>
</organism>
<dbReference type="InterPro" id="IPR029149">
    <property type="entry name" value="Creatin/AminoP/Spt16_N"/>
</dbReference>
<reference evidence="3 4" key="1">
    <citation type="submission" date="2016-10" db="EMBL/GenBank/DDBJ databases">
        <authorList>
            <person name="de Groot N.N."/>
        </authorList>
    </citation>
    <scope>NUCLEOTIDE SEQUENCE [LARGE SCALE GENOMIC DNA]</scope>
    <source>
        <strain evidence="3 4">CGMCC 1.6502</strain>
    </source>
</reference>
<dbReference type="PANTHER" id="PTHR46112:SF2">
    <property type="entry name" value="XAA-PRO AMINOPEPTIDASE P-RELATED"/>
    <property type="match status" value="1"/>
</dbReference>
<evidence type="ECO:0000259" key="2">
    <source>
        <dbReference type="Pfam" id="PF01321"/>
    </source>
</evidence>
<dbReference type="Pfam" id="PF01321">
    <property type="entry name" value="Creatinase_N"/>
    <property type="match status" value="1"/>
</dbReference>
<feature type="domain" description="Creatinase N-terminal" evidence="2">
    <location>
        <begin position="10"/>
        <end position="117"/>
    </location>
</feature>
<dbReference type="SUPFAM" id="SSF53092">
    <property type="entry name" value="Creatinase/prolidase N-terminal domain"/>
    <property type="match status" value="1"/>
</dbReference>
<dbReference type="SUPFAM" id="SSF55920">
    <property type="entry name" value="Creatinase/aminopeptidase"/>
    <property type="match status" value="1"/>
</dbReference>
<dbReference type="InterPro" id="IPR000994">
    <property type="entry name" value="Pept_M24"/>
</dbReference>
<dbReference type="OrthoDB" id="4850044at2"/>
<dbReference type="Proteomes" id="UP000198694">
    <property type="component" value="Unassembled WGS sequence"/>
</dbReference>
<accession>A0A1G8WIK8</accession>
<protein>
    <submittedName>
        <fullName evidence="3">Antitoxin VapB</fullName>
    </submittedName>
</protein>
<evidence type="ECO:0000259" key="1">
    <source>
        <dbReference type="Pfam" id="PF00557"/>
    </source>
</evidence>
<feature type="domain" description="Peptidase M24" evidence="1">
    <location>
        <begin position="131"/>
        <end position="326"/>
    </location>
</feature>
<dbReference type="InterPro" id="IPR036005">
    <property type="entry name" value="Creatinase/aminopeptidase-like"/>
</dbReference>
<dbReference type="Pfam" id="PF00557">
    <property type="entry name" value="Peptidase_M24"/>
    <property type="match status" value="1"/>
</dbReference>
<sequence>MAEINEKVVKLQSAIESSSFEGIVLTQQKNVSWLVNGRSFINTATEKSVAVILVTDTSLVLFVNNIEKERLVDEEFDMIFDQIEVYPWHTPGQLDQLIAKHSRGKHIAGEEAFENQLLHLRTVMTDKDIEELRDLAKQTAQAIEQAAFEIVQGDSEYQIAGRLMRSCLNREVEPVVSLAAVDERVFLRRHPLPTSRRLKDYAMLVVCGRRNGKVVSVSRLVHFGQPAEIIKQRHQAVITIDARLIEATVTGTSFREIFVKMQAAYAACGFKDEWELHHQGGLSGYNTREVLLLPDNQNSIVQLGQVYAWNPSIAGVKSEDTILVGENGPEVLSYTGDYPMEAVQTADRTLIYRPSILIR</sequence>
<keyword evidence="4" id="KW-1185">Reference proteome</keyword>
<dbReference type="EMBL" id="FNFL01000001">
    <property type="protein sequence ID" value="SDJ77957.1"/>
    <property type="molecule type" value="Genomic_DNA"/>
</dbReference>
<evidence type="ECO:0000313" key="3">
    <source>
        <dbReference type="EMBL" id="SDJ77957.1"/>
    </source>
</evidence>
<proteinExistence type="predicted"/>
<dbReference type="AlphaFoldDB" id="A0A1G8WIK8"/>